<organism evidence="1 2">
    <name type="scientific">Trichinella nelsoni</name>
    <dbReference type="NCBI Taxonomy" id="6336"/>
    <lineage>
        <taxon>Eukaryota</taxon>
        <taxon>Metazoa</taxon>
        <taxon>Ecdysozoa</taxon>
        <taxon>Nematoda</taxon>
        <taxon>Enoplea</taxon>
        <taxon>Dorylaimia</taxon>
        <taxon>Trichinellida</taxon>
        <taxon>Trichinellidae</taxon>
        <taxon>Trichinella</taxon>
    </lineage>
</organism>
<evidence type="ECO:0000313" key="1">
    <source>
        <dbReference type="EMBL" id="KRX17249.1"/>
    </source>
</evidence>
<proteinExistence type="predicted"/>
<comment type="caution">
    <text evidence="1">The sequence shown here is derived from an EMBL/GenBank/DDBJ whole genome shotgun (WGS) entry which is preliminary data.</text>
</comment>
<gene>
    <name evidence="1" type="ORF">T07_6299</name>
</gene>
<evidence type="ECO:0000313" key="2">
    <source>
        <dbReference type="Proteomes" id="UP000054630"/>
    </source>
</evidence>
<accession>A0A0V0RRX3</accession>
<dbReference type="EMBL" id="JYDL01000091">
    <property type="protein sequence ID" value="KRX17249.1"/>
    <property type="molecule type" value="Genomic_DNA"/>
</dbReference>
<protein>
    <submittedName>
        <fullName evidence="1">Uncharacterized protein</fullName>
    </submittedName>
</protein>
<keyword evidence="2" id="KW-1185">Reference proteome</keyword>
<name>A0A0V0RRX3_9BILA</name>
<sequence length="159" mass="18170">MKQLTPVRFLLLNYQEPVLRVCKRSPRRLTGHQNWGRPSSCKGQIAFVLKSETDQPVHSGRQASQRSSVGGIFYPYTTEPKLEKHDPTDYDYGKKKTVVDRHNNQQGVEIYYCPLKLHNPSFFPAAPYWIQLSMCRPLAKCREEADGLVTRACIAVSDS</sequence>
<dbReference type="AlphaFoldDB" id="A0A0V0RRX3"/>
<dbReference type="Proteomes" id="UP000054630">
    <property type="component" value="Unassembled WGS sequence"/>
</dbReference>
<reference evidence="1 2" key="1">
    <citation type="submission" date="2015-01" db="EMBL/GenBank/DDBJ databases">
        <title>Evolution of Trichinella species and genotypes.</title>
        <authorList>
            <person name="Korhonen P.K."/>
            <person name="Edoardo P."/>
            <person name="Giuseppe L.R."/>
            <person name="Gasser R.B."/>
        </authorList>
    </citation>
    <scope>NUCLEOTIDE SEQUENCE [LARGE SCALE GENOMIC DNA]</scope>
    <source>
        <strain evidence="1">ISS37</strain>
    </source>
</reference>